<dbReference type="PROSITE" id="PS51387">
    <property type="entry name" value="FAD_PCMH"/>
    <property type="match status" value="1"/>
</dbReference>
<reference evidence="5" key="1">
    <citation type="submission" date="2022-03" db="EMBL/GenBank/DDBJ databases">
        <title>Identification of a novel bacterium isolated from mangrove sediments.</title>
        <authorList>
            <person name="Pan X."/>
        </authorList>
    </citation>
    <scope>NUCLEOTIDE SEQUENCE</scope>
    <source>
        <strain evidence="5">B2580</strain>
    </source>
</reference>
<gene>
    <name evidence="5" type="ORF">MTR64_03485</name>
</gene>
<dbReference type="SUPFAM" id="SSF56176">
    <property type="entry name" value="FAD-binding/transporter-associated domain-like"/>
    <property type="match status" value="1"/>
</dbReference>
<evidence type="ECO:0000256" key="2">
    <source>
        <dbReference type="ARBA" id="ARBA00022827"/>
    </source>
</evidence>
<dbReference type="InterPro" id="IPR036318">
    <property type="entry name" value="FAD-bd_PCMH-like_sf"/>
</dbReference>
<keyword evidence="2" id="KW-0274">FAD</keyword>
<comment type="caution">
    <text evidence="5">The sequence shown here is derived from an EMBL/GenBank/DDBJ whole genome shotgun (WGS) entry which is preliminary data.</text>
</comment>
<evidence type="ECO:0000313" key="6">
    <source>
        <dbReference type="Proteomes" id="UP001162880"/>
    </source>
</evidence>
<dbReference type="PANTHER" id="PTHR42659">
    <property type="entry name" value="XANTHINE DEHYDROGENASE SUBUNIT C-RELATED"/>
    <property type="match status" value="1"/>
</dbReference>
<dbReference type="InterPro" id="IPR051312">
    <property type="entry name" value="Diverse_Substr_Oxidored"/>
</dbReference>
<dbReference type="InterPro" id="IPR016167">
    <property type="entry name" value="FAD-bd_PCMH_sub1"/>
</dbReference>
<protein>
    <submittedName>
        <fullName evidence="5">Xanthine dehydrogenase family protein subunit M</fullName>
    </submittedName>
</protein>
<dbReference type="EMBL" id="JALHLE010000004">
    <property type="protein sequence ID" value="MCJ2177609.1"/>
    <property type="molecule type" value="Genomic_DNA"/>
</dbReference>
<keyword evidence="6" id="KW-1185">Reference proteome</keyword>
<sequence>MPSTAYHAPGTVEDAVALLAADPTARPLGGGTDLIVQMRAGRLSPGAVIDLKRIGGMSGVHRAGDAFAIGAATPCTALKADAALSAAWPGVVEAANLIGSVQVRNRATMAGNLCNASPAADSVPALVAAGAVCVIAGPSGQREVPVEAIPVSPGKTSLAPGEFVVEIRFPPKPAGGGDAYLRSTPRTEMDIAVVGAGVSIVLDGEGICTAARIALGAVGPTVVLVEDAAAALVGSKLDDDALAAMSQAVQAASNPIDDKRGTVSYRKAMAGVLARRAVLIAASRAGAKA</sequence>
<dbReference type="Gene3D" id="3.30.465.10">
    <property type="match status" value="1"/>
</dbReference>
<evidence type="ECO:0000259" key="4">
    <source>
        <dbReference type="PROSITE" id="PS51387"/>
    </source>
</evidence>
<dbReference type="Gene3D" id="3.30.43.10">
    <property type="entry name" value="Uridine Diphospho-n-acetylenolpyruvylglucosamine Reductase, domain 2"/>
    <property type="match status" value="1"/>
</dbReference>
<dbReference type="RefSeq" id="WP_243990830.1">
    <property type="nucleotide sequence ID" value="NZ_JALHLE010000004.1"/>
</dbReference>
<name>A0ABT0AY14_9SPHN</name>
<dbReference type="InterPro" id="IPR036683">
    <property type="entry name" value="CO_DH_flav_C_dom_sf"/>
</dbReference>
<dbReference type="Proteomes" id="UP001162880">
    <property type="component" value="Unassembled WGS sequence"/>
</dbReference>
<dbReference type="InterPro" id="IPR016166">
    <property type="entry name" value="FAD-bd_PCMH"/>
</dbReference>
<evidence type="ECO:0000313" key="5">
    <source>
        <dbReference type="EMBL" id="MCJ2177609.1"/>
    </source>
</evidence>
<proteinExistence type="predicted"/>
<evidence type="ECO:0000256" key="1">
    <source>
        <dbReference type="ARBA" id="ARBA00022630"/>
    </source>
</evidence>
<dbReference type="InterPro" id="IPR016169">
    <property type="entry name" value="FAD-bd_PCMH_sub2"/>
</dbReference>
<dbReference type="InterPro" id="IPR002346">
    <property type="entry name" value="Mopterin_DH_FAD-bd"/>
</dbReference>
<dbReference type="Gene3D" id="3.30.390.50">
    <property type="entry name" value="CO dehydrogenase flavoprotein, C-terminal domain"/>
    <property type="match status" value="1"/>
</dbReference>
<evidence type="ECO:0000256" key="3">
    <source>
        <dbReference type="ARBA" id="ARBA00023002"/>
    </source>
</evidence>
<dbReference type="Pfam" id="PF03450">
    <property type="entry name" value="CO_deh_flav_C"/>
    <property type="match status" value="1"/>
</dbReference>
<dbReference type="PANTHER" id="PTHR42659:SF2">
    <property type="entry name" value="XANTHINE DEHYDROGENASE SUBUNIT C-RELATED"/>
    <property type="match status" value="1"/>
</dbReference>
<feature type="domain" description="FAD-binding PCMH-type" evidence="4">
    <location>
        <begin position="1"/>
        <end position="174"/>
    </location>
</feature>
<dbReference type="Pfam" id="PF00941">
    <property type="entry name" value="FAD_binding_5"/>
    <property type="match status" value="1"/>
</dbReference>
<keyword evidence="1" id="KW-0285">Flavoprotein</keyword>
<dbReference type="InterPro" id="IPR005107">
    <property type="entry name" value="CO_DH_flav_C"/>
</dbReference>
<keyword evidence="3" id="KW-0560">Oxidoreductase</keyword>
<organism evidence="5 6">
    <name type="scientific">Novosphingobium album</name>
    <name type="common">ex Hu et al. 2023</name>
    <dbReference type="NCBI Taxonomy" id="2930093"/>
    <lineage>
        <taxon>Bacteria</taxon>
        <taxon>Pseudomonadati</taxon>
        <taxon>Pseudomonadota</taxon>
        <taxon>Alphaproteobacteria</taxon>
        <taxon>Sphingomonadales</taxon>
        <taxon>Sphingomonadaceae</taxon>
        <taxon>Novosphingobium</taxon>
    </lineage>
</organism>
<dbReference type="SMART" id="SM01092">
    <property type="entry name" value="CO_deh_flav_C"/>
    <property type="match status" value="1"/>
</dbReference>
<accession>A0ABT0AY14</accession>
<dbReference type="SUPFAM" id="SSF55447">
    <property type="entry name" value="CO dehydrogenase flavoprotein C-terminal domain-like"/>
    <property type="match status" value="1"/>
</dbReference>